<dbReference type="PANTHER" id="PTHR31893">
    <property type="entry name" value="TRANSMEMBRANE PROTEIN 151 HOMOLOG"/>
    <property type="match status" value="1"/>
</dbReference>
<keyword evidence="3 6" id="KW-0812">Transmembrane</keyword>
<protein>
    <submittedName>
        <fullName evidence="8">Uncharacterized protein</fullName>
    </submittedName>
</protein>
<organism evidence="7 8">
    <name type="scientific">Romanomermis culicivorax</name>
    <name type="common">Nematode worm</name>
    <dbReference type="NCBI Taxonomy" id="13658"/>
    <lineage>
        <taxon>Eukaryota</taxon>
        <taxon>Metazoa</taxon>
        <taxon>Ecdysozoa</taxon>
        <taxon>Nematoda</taxon>
        <taxon>Enoplea</taxon>
        <taxon>Dorylaimia</taxon>
        <taxon>Mermithida</taxon>
        <taxon>Mermithoidea</taxon>
        <taxon>Mermithidae</taxon>
        <taxon>Romanomermis</taxon>
    </lineage>
</organism>
<proteinExistence type="inferred from homology"/>
<accession>A0A915KHI8</accession>
<feature type="transmembrane region" description="Helical" evidence="6">
    <location>
        <begin position="97"/>
        <end position="117"/>
    </location>
</feature>
<comment type="subcellular location">
    <subcellularLocation>
        <location evidence="1">Membrane</location>
        <topology evidence="1">Multi-pass membrane protein</topology>
    </subcellularLocation>
</comment>
<evidence type="ECO:0000313" key="8">
    <source>
        <dbReference type="WBParaSite" id="nRc.2.0.1.t38202-RA"/>
    </source>
</evidence>
<evidence type="ECO:0000313" key="7">
    <source>
        <dbReference type="Proteomes" id="UP000887565"/>
    </source>
</evidence>
<keyword evidence="4 6" id="KW-1133">Transmembrane helix</keyword>
<dbReference type="OMA" id="NHQSANE"/>
<evidence type="ECO:0000256" key="6">
    <source>
        <dbReference type="SAM" id="Phobius"/>
    </source>
</evidence>
<evidence type="ECO:0000256" key="1">
    <source>
        <dbReference type="ARBA" id="ARBA00004141"/>
    </source>
</evidence>
<evidence type="ECO:0000256" key="5">
    <source>
        <dbReference type="ARBA" id="ARBA00023136"/>
    </source>
</evidence>
<keyword evidence="7" id="KW-1185">Reference proteome</keyword>
<comment type="similarity">
    <text evidence="2">Belongs to the TMEM151 family.</text>
</comment>
<dbReference type="AlphaFoldDB" id="A0A915KHI8"/>
<dbReference type="WBParaSite" id="nRc.2.0.1.t38202-RA">
    <property type="protein sequence ID" value="nRc.2.0.1.t38202-RA"/>
    <property type="gene ID" value="nRc.2.0.1.g38202"/>
</dbReference>
<evidence type="ECO:0000256" key="3">
    <source>
        <dbReference type="ARBA" id="ARBA00022692"/>
    </source>
</evidence>
<dbReference type="Proteomes" id="UP000887565">
    <property type="component" value="Unplaced"/>
</dbReference>
<dbReference type="Pfam" id="PF14857">
    <property type="entry name" value="TMEM151"/>
    <property type="match status" value="1"/>
</dbReference>
<keyword evidence="5 6" id="KW-0472">Membrane</keyword>
<evidence type="ECO:0000256" key="2">
    <source>
        <dbReference type="ARBA" id="ARBA00009583"/>
    </source>
</evidence>
<evidence type="ECO:0000256" key="4">
    <source>
        <dbReference type="ARBA" id="ARBA00022989"/>
    </source>
</evidence>
<name>A0A915KHI8_ROMCU</name>
<sequence length="260" mass="30354">GAVFLYEEVGVKDISKQLLHLHKHSVLRFRFAKGFVFANHQSANEFEDQRARFFQENEQRDDYMEVKEGMELANILLKDKLIVFGTGRKAPWFLNSWCFWLLSILLLSWPLRILIAYKTAYVNYHVTKLFGTNYLSPTNQNYTGPLARVPTVDSQDLEAIDNQGNLHIRTRSSTETLNNEGVLTNYGAFEARWWPHSPGTNLLKSSTSLSLKRLTAVLQQYNKKHLQHMILNRHRRNRSIFDVVGHLTYWYGRLYGPVDY</sequence>
<reference evidence="8" key="1">
    <citation type="submission" date="2022-11" db="UniProtKB">
        <authorList>
            <consortium name="WormBaseParasite"/>
        </authorList>
    </citation>
    <scope>IDENTIFICATION</scope>
</reference>
<dbReference type="InterPro" id="IPR026767">
    <property type="entry name" value="Tmem151"/>
</dbReference>
<dbReference type="PANTHER" id="PTHR31893:SF5">
    <property type="entry name" value="TRANSMEMBRANE PROTEIN 151 HOMOLOG"/>
    <property type="match status" value="1"/>
</dbReference>
<dbReference type="GO" id="GO:0016020">
    <property type="term" value="C:membrane"/>
    <property type="evidence" value="ECO:0007669"/>
    <property type="project" value="UniProtKB-SubCell"/>
</dbReference>